<dbReference type="EMBL" id="JAAXOX010000001">
    <property type="protein sequence ID" value="NKY21771.1"/>
    <property type="molecule type" value="Genomic_DNA"/>
</dbReference>
<dbReference type="PROSITE" id="PS00671">
    <property type="entry name" value="D_2_HYDROXYACID_DH_3"/>
    <property type="match status" value="1"/>
</dbReference>
<evidence type="ECO:0000313" key="4">
    <source>
        <dbReference type="EMBL" id="NKY21771.1"/>
    </source>
</evidence>
<dbReference type="PANTHER" id="PTHR10996:SF178">
    <property type="entry name" value="2-HYDROXYACID DEHYDROGENASE YGL185C-RELATED"/>
    <property type="match status" value="1"/>
</dbReference>
<dbReference type="RefSeq" id="WP_168628820.1">
    <property type="nucleotide sequence ID" value="NZ_BONL01000010.1"/>
</dbReference>
<comment type="caution">
    <text evidence="4">The sequence shown here is derived from an EMBL/GenBank/DDBJ whole genome shotgun (WGS) entry which is preliminary data.</text>
</comment>
<evidence type="ECO:0000259" key="3">
    <source>
        <dbReference type="Pfam" id="PF02826"/>
    </source>
</evidence>
<evidence type="ECO:0000256" key="2">
    <source>
        <dbReference type="ARBA" id="ARBA00023027"/>
    </source>
</evidence>
<dbReference type="InterPro" id="IPR036291">
    <property type="entry name" value="NAD(P)-bd_dom_sf"/>
</dbReference>
<keyword evidence="5" id="KW-1185">Reference proteome</keyword>
<dbReference type="InterPro" id="IPR029753">
    <property type="entry name" value="D-isomer_DH_CS"/>
</dbReference>
<reference evidence="4 5" key="1">
    <citation type="submission" date="2020-04" db="EMBL/GenBank/DDBJ databases">
        <title>MicrobeNet Type strains.</title>
        <authorList>
            <person name="Nicholson A.C."/>
        </authorList>
    </citation>
    <scope>NUCLEOTIDE SEQUENCE [LARGE SCALE GENOMIC DNA]</scope>
    <source>
        <strain evidence="4 5">ATCC BAA-788</strain>
    </source>
</reference>
<organism evidence="4 5">
    <name type="scientific">Cellulomonas denverensis</name>
    <dbReference type="NCBI Taxonomy" id="264297"/>
    <lineage>
        <taxon>Bacteria</taxon>
        <taxon>Bacillati</taxon>
        <taxon>Actinomycetota</taxon>
        <taxon>Actinomycetes</taxon>
        <taxon>Micrococcales</taxon>
        <taxon>Cellulomonadaceae</taxon>
        <taxon>Cellulomonas</taxon>
    </lineage>
</organism>
<dbReference type="Proteomes" id="UP000581206">
    <property type="component" value="Unassembled WGS sequence"/>
</dbReference>
<keyword evidence="1" id="KW-0560">Oxidoreductase</keyword>
<sequence>MPALTVTVPDADLLDRLGPPPSGIRYAVWDLAERSGAPAGPLDLVVMPYMAPAPVLDALAGLEVRAVQSLALGYDRVADHLVPEVVFCNAAGVHEGATAEHAVALVLAAQRELPAFGDQQRAGQWRQDLAPGLIGRRVLIVGTGGVGEAVRSRLAPFEVEIVRCATRAREDEHGRVHAAAELPELLPAADVVVLAVPLTPATRHLVDARFLAALPAGALVVNVARGPVVDTEALLAALTAGRVRAALDVTDPEPLPADHPLRTAPGLILTPHVAGRTTTMAGRLARLVRDQATRLAEGRPLANRVTLH</sequence>
<dbReference type="PANTHER" id="PTHR10996">
    <property type="entry name" value="2-HYDROXYACID DEHYDROGENASE-RELATED"/>
    <property type="match status" value="1"/>
</dbReference>
<dbReference type="InterPro" id="IPR006140">
    <property type="entry name" value="D-isomer_DH_NAD-bd"/>
</dbReference>
<keyword evidence="2" id="KW-0520">NAD</keyword>
<evidence type="ECO:0000256" key="1">
    <source>
        <dbReference type="ARBA" id="ARBA00023002"/>
    </source>
</evidence>
<dbReference type="Pfam" id="PF02826">
    <property type="entry name" value="2-Hacid_dh_C"/>
    <property type="match status" value="1"/>
</dbReference>
<dbReference type="GO" id="GO:0051287">
    <property type="term" value="F:NAD binding"/>
    <property type="evidence" value="ECO:0007669"/>
    <property type="project" value="InterPro"/>
</dbReference>
<dbReference type="GO" id="GO:0005829">
    <property type="term" value="C:cytosol"/>
    <property type="evidence" value="ECO:0007669"/>
    <property type="project" value="TreeGrafter"/>
</dbReference>
<dbReference type="AlphaFoldDB" id="A0A7X6KT24"/>
<gene>
    <name evidence="4" type="ORF">HGA03_03725</name>
</gene>
<proteinExistence type="predicted"/>
<dbReference type="InterPro" id="IPR050223">
    <property type="entry name" value="D-isomer_2-hydroxyacid_DH"/>
</dbReference>
<dbReference type="CDD" id="cd12166">
    <property type="entry name" value="2-Hacid_dh_7"/>
    <property type="match status" value="1"/>
</dbReference>
<dbReference type="SUPFAM" id="SSF51735">
    <property type="entry name" value="NAD(P)-binding Rossmann-fold domains"/>
    <property type="match status" value="1"/>
</dbReference>
<name>A0A7X6KT24_9CELL</name>
<dbReference type="GO" id="GO:0016618">
    <property type="term" value="F:hydroxypyruvate reductase [NAD(P)H] activity"/>
    <property type="evidence" value="ECO:0007669"/>
    <property type="project" value="TreeGrafter"/>
</dbReference>
<accession>A0A7X6KT24</accession>
<feature type="domain" description="D-isomer specific 2-hydroxyacid dehydrogenase NAD-binding" evidence="3">
    <location>
        <begin position="103"/>
        <end position="274"/>
    </location>
</feature>
<protein>
    <submittedName>
        <fullName evidence="4">2-hydroxyacid dehydrogenase</fullName>
    </submittedName>
</protein>
<dbReference type="GO" id="GO:0030267">
    <property type="term" value="F:glyoxylate reductase (NADPH) activity"/>
    <property type="evidence" value="ECO:0007669"/>
    <property type="project" value="TreeGrafter"/>
</dbReference>
<dbReference type="Gene3D" id="3.40.50.720">
    <property type="entry name" value="NAD(P)-binding Rossmann-like Domain"/>
    <property type="match status" value="2"/>
</dbReference>
<evidence type="ECO:0000313" key="5">
    <source>
        <dbReference type="Proteomes" id="UP000581206"/>
    </source>
</evidence>